<dbReference type="InterPro" id="IPR032807">
    <property type="entry name" value="GNVR"/>
</dbReference>
<dbReference type="NCBIfam" id="TIGR03007">
    <property type="entry name" value="pepcterm_ChnLen"/>
    <property type="match status" value="1"/>
</dbReference>
<evidence type="ECO:0000313" key="5">
    <source>
        <dbReference type="EMBL" id="QSI78135.1"/>
    </source>
</evidence>
<feature type="compositionally biased region" description="Basic and acidic residues" evidence="2">
    <location>
        <begin position="300"/>
        <end position="310"/>
    </location>
</feature>
<evidence type="ECO:0000313" key="6">
    <source>
        <dbReference type="Proteomes" id="UP000663570"/>
    </source>
</evidence>
<evidence type="ECO:0000256" key="1">
    <source>
        <dbReference type="SAM" id="Coils"/>
    </source>
</evidence>
<dbReference type="PANTHER" id="PTHR32309">
    <property type="entry name" value="TYROSINE-PROTEIN KINASE"/>
    <property type="match status" value="1"/>
</dbReference>
<reference evidence="5 6" key="1">
    <citation type="submission" date="2021-02" db="EMBL/GenBank/DDBJ databases">
        <title>Niveibacterium changnyeongensis HC41.</title>
        <authorList>
            <person name="Kang M."/>
        </authorList>
    </citation>
    <scope>NUCLEOTIDE SEQUENCE [LARGE SCALE GENOMIC DNA]</scope>
    <source>
        <strain evidence="5 6">HC41</strain>
    </source>
</reference>
<feature type="domain" description="Tyrosine-protein kinase G-rich" evidence="4">
    <location>
        <begin position="367"/>
        <end position="447"/>
    </location>
</feature>
<keyword evidence="3" id="KW-1133">Transmembrane helix</keyword>
<dbReference type="PANTHER" id="PTHR32309:SF13">
    <property type="entry name" value="FERRIC ENTEROBACTIN TRANSPORT PROTEIN FEPE"/>
    <property type="match status" value="1"/>
</dbReference>
<feature type="region of interest" description="Disordered" evidence="2">
    <location>
        <begin position="300"/>
        <end position="320"/>
    </location>
</feature>
<name>A0ABX7M8S5_9RHOO</name>
<feature type="coiled-coil region" evidence="1">
    <location>
        <begin position="325"/>
        <end position="352"/>
    </location>
</feature>
<feature type="transmembrane region" description="Helical" evidence="3">
    <location>
        <begin position="428"/>
        <end position="449"/>
    </location>
</feature>
<dbReference type="Pfam" id="PF13807">
    <property type="entry name" value="GNVR"/>
    <property type="match status" value="1"/>
</dbReference>
<feature type="transmembrane region" description="Helical" evidence="3">
    <location>
        <begin position="490"/>
        <end position="515"/>
    </location>
</feature>
<accession>A0ABX7M8S5</accession>
<keyword evidence="3" id="KW-0472">Membrane</keyword>
<evidence type="ECO:0000256" key="3">
    <source>
        <dbReference type="SAM" id="Phobius"/>
    </source>
</evidence>
<keyword evidence="3" id="KW-0812">Transmembrane</keyword>
<evidence type="ECO:0000259" key="4">
    <source>
        <dbReference type="Pfam" id="PF13807"/>
    </source>
</evidence>
<sequence length="517" mass="57304">MEELLASAIAHARGMWRYRWWGLLAAWIGGVVLAVVVMLIPDKYEARARVFVDTQSVLKPLMQGLAVPTNVEQQVTILSRTLISRPNVEKLIRMADLDLDVKTREQREVLIDDLIKRLQVTGAGRDDLFVLTFKDTNPERAKRVVQALVSIFVESGLGDKRKDSDEARRFIEEQIKSYETKLADAENRLKEFKLKNLALFGDSGKDAVSQIGDLTAKLNQAKLELREVQNSRDALKRQLAGEDPVFLPDSGQASAGSISIPEIDGRIDAMKKQLDALLQRYTDQHPDVVGTRRVIEQLEAQKKQEVESRRKSGGMSGSLGANPVYQQLKLSLSEAEANVASLQTRVAEYEARLGAMRGSQRMLPEMEAEFAQLNRDYEINKKNYESLVSRREAANMSVEMDASSGVAEFRLIDPPSVPSKPAAPNRALLMPASGLVSLAIGLLVAFLVFQVRPIFFDGRALRDVTGLPVLGVVTMIDTPVRAKRERMQSIYFAGGLLSLVGVFALMTAVLALRAFGL</sequence>
<dbReference type="EMBL" id="CP071060">
    <property type="protein sequence ID" value="QSI78135.1"/>
    <property type="molecule type" value="Genomic_DNA"/>
</dbReference>
<gene>
    <name evidence="5" type="ORF">JY500_05700</name>
</gene>
<dbReference type="InterPro" id="IPR014345">
    <property type="entry name" value="XrtA_polysacc_chain"/>
</dbReference>
<evidence type="ECO:0000256" key="2">
    <source>
        <dbReference type="SAM" id="MobiDB-lite"/>
    </source>
</evidence>
<dbReference type="Proteomes" id="UP000663570">
    <property type="component" value="Chromosome"/>
</dbReference>
<protein>
    <submittedName>
        <fullName evidence="5">Chain length-determining protein</fullName>
    </submittedName>
</protein>
<feature type="coiled-coil region" evidence="1">
    <location>
        <begin position="168"/>
        <end position="238"/>
    </location>
</feature>
<feature type="transmembrane region" description="Helical" evidence="3">
    <location>
        <begin position="20"/>
        <end position="40"/>
    </location>
</feature>
<proteinExistence type="predicted"/>
<keyword evidence="1" id="KW-0175">Coiled coil</keyword>
<keyword evidence="6" id="KW-1185">Reference proteome</keyword>
<dbReference type="InterPro" id="IPR050445">
    <property type="entry name" value="Bact_polysacc_biosynth/exp"/>
</dbReference>
<dbReference type="RefSeq" id="WP_172204113.1">
    <property type="nucleotide sequence ID" value="NZ_CP071060.1"/>
</dbReference>
<organism evidence="5 6">
    <name type="scientific">Niveibacterium microcysteis</name>
    <dbReference type="NCBI Taxonomy" id="2811415"/>
    <lineage>
        <taxon>Bacteria</taxon>
        <taxon>Pseudomonadati</taxon>
        <taxon>Pseudomonadota</taxon>
        <taxon>Betaproteobacteria</taxon>
        <taxon>Rhodocyclales</taxon>
        <taxon>Rhodocyclaceae</taxon>
        <taxon>Niveibacterium</taxon>
    </lineage>
</organism>